<evidence type="ECO:0000259" key="15">
    <source>
        <dbReference type="Pfam" id="PF02875"/>
    </source>
</evidence>
<comment type="cofactor">
    <cofactor evidence="12">
        <name>Mg(2+)</name>
        <dbReference type="ChEBI" id="CHEBI:18420"/>
    </cofactor>
</comment>
<evidence type="ECO:0000313" key="17">
    <source>
        <dbReference type="EMBL" id="SFQ32874.1"/>
    </source>
</evidence>
<comment type="similarity">
    <text evidence="2 12">Belongs to the MurCDEF family. MurE subfamily.</text>
</comment>
<feature type="binding site" evidence="12">
    <location>
        <position position="452"/>
    </location>
    <ligand>
        <name>meso-2,6-diaminopimelate</name>
        <dbReference type="ChEBI" id="CHEBI:57791"/>
    </ligand>
</feature>
<dbReference type="EMBL" id="FOXR01000028">
    <property type="protein sequence ID" value="SFQ32874.1"/>
    <property type="molecule type" value="Genomic_DNA"/>
</dbReference>
<dbReference type="GO" id="GO:0000287">
    <property type="term" value="F:magnesium ion binding"/>
    <property type="evidence" value="ECO:0007669"/>
    <property type="project" value="UniProtKB-UniRule"/>
</dbReference>
<dbReference type="GO" id="GO:0005737">
    <property type="term" value="C:cytoplasm"/>
    <property type="evidence" value="ECO:0007669"/>
    <property type="project" value="UniProtKB-SubCell"/>
</dbReference>
<keyword evidence="7 12" id="KW-0067">ATP-binding</keyword>
<feature type="binding site" evidence="12">
    <location>
        <position position="456"/>
    </location>
    <ligand>
        <name>meso-2,6-diaminopimelate</name>
        <dbReference type="ChEBI" id="CHEBI:57791"/>
    </ligand>
</feature>
<dbReference type="PANTHER" id="PTHR23135">
    <property type="entry name" value="MUR LIGASE FAMILY MEMBER"/>
    <property type="match status" value="1"/>
</dbReference>
<name>A0A1I5XLQ4_9FIRM</name>
<evidence type="ECO:0000256" key="8">
    <source>
        <dbReference type="ARBA" id="ARBA00022960"/>
    </source>
</evidence>
<sequence>MLLKELLNGIQVSRIEGSIDKRIDAIYYDSRKVTPGALFFCIEGFRFDGHDFAGEAVAKGAQAVVLRKDVPLPQYVTKVFVEDTRLAMALISRAFYGYPARNIPIIGVTGTNGKTTVTYLIKSILEDAGKKVGLIGTIANMIGPKMLPAERTTPESVDLQKLFKDMQDEGVDAIVMEVSSHSLSLKRVAGVEFEVGVFTNLTQDHLDFHNTLEEYREAKAKLFLQSRQAAINIDDETGRMFAEKVQGPLWTYGISRTAQVFARDIEITSKGVLFQLFLPDGSSMISLNIPGLFSVYNALAAATACHALGVPLHNIRAGLEKVKGIPGRFELLNTGTEYSVIIDYAHTPDGLENVLKTARDFTKGRVITVFGCGGDRDPSKRPIMGEVAGRYSDFCIITSDNPRNEDPMAIIQQIIPGVKKTACPYVVIEDRREAIAYALNHGRAGDVIILAGKGHETYQILKNNQVIPFDEREVVAELLGKEKV</sequence>
<keyword evidence="4 12" id="KW-0436">Ligase</keyword>
<dbReference type="HAMAP" id="MF_00208">
    <property type="entry name" value="MurE"/>
    <property type="match status" value="1"/>
</dbReference>
<evidence type="ECO:0000256" key="3">
    <source>
        <dbReference type="ARBA" id="ARBA00022490"/>
    </source>
</evidence>
<dbReference type="Proteomes" id="UP000198577">
    <property type="component" value="Unassembled WGS sequence"/>
</dbReference>
<keyword evidence="12" id="KW-0460">Magnesium</keyword>
<dbReference type="NCBIfam" id="NF001126">
    <property type="entry name" value="PRK00139.1-4"/>
    <property type="match status" value="1"/>
</dbReference>
<feature type="binding site" evidence="12">
    <location>
        <begin position="152"/>
        <end position="153"/>
    </location>
    <ligand>
        <name>UDP-N-acetyl-alpha-D-muramoyl-L-alanyl-D-glutamate</name>
        <dbReference type="ChEBI" id="CHEBI:83900"/>
    </ligand>
</feature>
<dbReference type="NCBIfam" id="NF001124">
    <property type="entry name" value="PRK00139.1-2"/>
    <property type="match status" value="1"/>
</dbReference>
<evidence type="ECO:0000256" key="10">
    <source>
        <dbReference type="ARBA" id="ARBA00023306"/>
    </source>
</evidence>
<comment type="subcellular location">
    <subcellularLocation>
        <location evidence="12 13">Cytoplasm</location>
    </subcellularLocation>
</comment>
<dbReference type="SUPFAM" id="SSF53244">
    <property type="entry name" value="MurD-like peptide ligases, peptide-binding domain"/>
    <property type="match status" value="1"/>
</dbReference>
<dbReference type="InterPro" id="IPR035911">
    <property type="entry name" value="MurE/MurF_N"/>
</dbReference>
<evidence type="ECO:0000256" key="5">
    <source>
        <dbReference type="ARBA" id="ARBA00022618"/>
    </source>
</evidence>
<evidence type="ECO:0000313" key="18">
    <source>
        <dbReference type="Proteomes" id="UP000198577"/>
    </source>
</evidence>
<dbReference type="AlphaFoldDB" id="A0A1I5XLQ4"/>
<feature type="binding site" evidence="12">
    <location>
        <position position="376"/>
    </location>
    <ligand>
        <name>meso-2,6-diaminopimelate</name>
        <dbReference type="ChEBI" id="CHEBI:57791"/>
    </ligand>
</feature>
<feature type="short sequence motif" description="Meso-diaminopimelate recognition motif" evidence="12">
    <location>
        <begin position="400"/>
        <end position="403"/>
    </location>
</feature>
<dbReference type="Gene3D" id="3.90.190.20">
    <property type="entry name" value="Mur ligase, C-terminal domain"/>
    <property type="match status" value="1"/>
</dbReference>
<dbReference type="GO" id="GO:0009252">
    <property type="term" value="P:peptidoglycan biosynthetic process"/>
    <property type="evidence" value="ECO:0007669"/>
    <property type="project" value="UniProtKB-UniRule"/>
</dbReference>
<dbReference type="GO" id="GO:0051301">
    <property type="term" value="P:cell division"/>
    <property type="evidence" value="ECO:0007669"/>
    <property type="project" value="UniProtKB-KW"/>
</dbReference>
<dbReference type="GO" id="GO:0008765">
    <property type="term" value="F:UDP-N-acetylmuramoylalanyl-D-glutamate-2,6-diaminopimelate ligase activity"/>
    <property type="evidence" value="ECO:0007669"/>
    <property type="project" value="UniProtKB-UniRule"/>
</dbReference>
<evidence type="ECO:0000256" key="13">
    <source>
        <dbReference type="RuleBase" id="RU004135"/>
    </source>
</evidence>
<evidence type="ECO:0000256" key="1">
    <source>
        <dbReference type="ARBA" id="ARBA00004752"/>
    </source>
</evidence>
<dbReference type="NCBIfam" id="TIGR01085">
    <property type="entry name" value="murE"/>
    <property type="match status" value="1"/>
</dbReference>
<dbReference type="InterPro" id="IPR004101">
    <property type="entry name" value="Mur_ligase_C"/>
</dbReference>
<keyword evidence="5 12" id="KW-0132">Cell division</keyword>
<feature type="binding site" evidence="12">
    <location>
        <position position="187"/>
    </location>
    <ligand>
        <name>UDP-N-acetyl-alpha-D-muramoyl-L-alanyl-D-glutamate</name>
        <dbReference type="ChEBI" id="CHEBI:83900"/>
    </ligand>
</feature>
<feature type="binding site" evidence="12">
    <location>
        <begin position="110"/>
        <end position="116"/>
    </location>
    <ligand>
        <name>ATP</name>
        <dbReference type="ChEBI" id="CHEBI:30616"/>
    </ligand>
</feature>
<evidence type="ECO:0000256" key="9">
    <source>
        <dbReference type="ARBA" id="ARBA00022984"/>
    </source>
</evidence>
<comment type="PTM">
    <text evidence="12">Carboxylation is probably crucial for Mg(2+) binding and, consequently, for the gamma-phosphate positioning of ATP.</text>
</comment>
<feature type="domain" description="Mur ligase N-terminal catalytic" evidence="14">
    <location>
        <begin position="23"/>
        <end position="96"/>
    </location>
</feature>
<dbReference type="GO" id="GO:0005524">
    <property type="term" value="F:ATP binding"/>
    <property type="evidence" value="ECO:0007669"/>
    <property type="project" value="UniProtKB-UniRule"/>
</dbReference>
<dbReference type="SUPFAM" id="SSF53623">
    <property type="entry name" value="MurD-like peptide ligases, catalytic domain"/>
    <property type="match status" value="1"/>
</dbReference>
<evidence type="ECO:0000256" key="4">
    <source>
        <dbReference type="ARBA" id="ARBA00022598"/>
    </source>
</evidence>
<comment type="catalytic activity">
    <reaction evidence="12">
        <text>UDP-N-acetyl-alpha-D-muramoyl-L-alanyl-D-glutamate + meso-2,6-diaminopimelate + ATP = UDP-N-acetyl-alpha-D-muramoyl-L-alanyl-gamma-D-glutamyl-meso-2,6-diaminopimelate + ADP + phosphate + H(+)</text>
        <dbReference type="Rhea" id="RHEA:23676"/>
        <dbReference type="ChEBI" id="CHEBI:15378"/>
        <dbReference type="ChEBI" id="CHEBI:30616"/>
        <dbReference type="ChEBI" id="CHEBI:43474"/>
        <dbReference type="ChEBI" id="CHEBI:57791"/>
        <dbReference type="ChEBI" id="CHEBI:83900"/>
        <dbReference type="ChEBI" id="CHEBI:83905"/>
        <dbReference type="ChEBI" id="CHEBI:456216"/>
        <dbReference type="EC" id="6.3.2.13"/>
    </reaction>
</comment>
<keyword evidence="3 12" id="KW-0963">Cytoplasm</keyword>
<dbReference type="InterPro" id="IPR036615">
    <property type="entry name" value="Mur_ligase_C_dom_sf"/>
</dbReference>
<keyword evidence="10 12" id="KW-0131">Cell cycle</keyword>
<comment type="function">
    <text evidence="12">Catalyzes the addition of meso-diaminopimelic acid to the nucleotide precursor UDP-N-acetylmuramoyl-L-alanyl-D-glutamate (UMAG) in the biosynthesis of bacterial cell-wall peptidoglycan.</text>
</comment>
<dbReference type="Gene3D" id="3.40.1390.10">
    <property type="entry name" value="MurE/MurF, N-terminal domain"/>
    <property type="match status" value="1"/>
</dbReference>
<dbReference type="InterPro" id="IPR036565">
    <property type="entry name" value="Mur-like_cat_sf"/>
</dbReference>
<feature type="modified residue" description="N6-carboxylysine" evidence="12">
    <location>
        <position position="219"/>
    </location>
</feature>
<feature type="domain" description="Mur ligase central" evidence="16">
    <location>
        <begin position="108"/>
        <end position="304"/>
    </location>
</feature>
<evidence type="ECO:0000256" key="6">
    <source>
        <dbReference type="ARBA" id="ARBA00022741"/>
    </source>
</evidence>
<dbReference type="UniPathway" id="UPA00219"/>
<dbReference type="PROSITE" id="PS01011">
    <property type="entry name" value="FOLYLPOLYGLU_SYNT_1"/>
    <property type="match status" value="1"/>
</dbReference>
<dbReference type="PANTHER" id="PTHR23135:SF4">
    <property type="entry name" value="UDP-N-ACETYLMURAMOYL-L-ALANYL-D-GLUTAMATE--2,6-DIAMINOPIMELATE LIGASE MURE HOMOLOG, CHLOROPLASTIC"/>
    <property type="match status" value="1"/>
</dbReference>
<dbReference type="InterPro" id="IPR018109">
    <property type="entry name" value="Folylpolyglutamate_synth_CS"/>
</dbReference>
<dbReference type="InterPro" id="IPR013221">
    <property type="entry name" value="Mur_ligase_cen"/>
</dbReference>
<evidence type="ECO:0000259" key="14">
    <source>
        <dbReference type="Pfam" id="PF01225"/>
    </source>
</evidence>
<comment type="pathway">
    <text evidence="1 12 13">Cell wall biogenesis; peptidoglycan biosynthesis.</text>
</comment>
<feature type="binding site" evidence="12">
    <location>
        <position position="30"/>
    </location>
    <ligand>
        <name>UDP-N-acetyl-alpha-D-muramoyl-L-alanyl-D-glutamate</name>
        <dbReference type="ChEBI" id="CHEBI:83900"/>
    </ligand>
</feature>
<dbReference type="Pfam" id="PF02875">
    <property type="entry name" value="Mur_ligase_C"/>
    <property type="match status" value="1"/>
</dbReference>
<feature type="binding site" evidence="12">
    <location>
        <begin position="400"/>
        <end position="403"/>
    </location>
    <ligand>
        <name>meso-2,6-diaminopimelate</name>
        <dbReference type="ChEBI" id="CHEBI:57791"/>
    </ligand>
</feature>
<keyword evidence="9 12" id="KW-0573">Peptidoglycan synthesis</keyword>
<dbReference type="GO" id="GO:0008360">
    <property type="term" value="P:regulation of cell shape"/>
    <property type="evidence" value="ECO:0007669"/>
    <property type="project" value="UniProtKB-KW"/>
</dbReference>
<comment type="caution">
    <text evidence="12">Lacks conserved residue(s) required for the propagation of feature annotation.</text>
</comment>
<dbReference type="RefSeq" id="WP_025747369.1">
    <property type="nucleotide sequence ID" value="NZ_FOXR01000028.1"/>
</dbReference>
<evidence type="ECO:0000256" key="7">
    <source>
        <dbReference type="ARBA" id="ARBA00022840"/>
    </source>
</evidence>
<evidence type="ECO:0000256" key="11">
    <source>
        <dbReference type="ARBA" id="ARBA00023316"/>
    </source>
</evidence>
<evidence type="ECO:0000256" key="12">
    <source>
        <dbReference type="HAMAP-Rule" id="MF_00208"/>
    </source>
</evidence>
<keyword evidence="11 12" id="KW-0961">Cell wall biogenesis/degradation</keyword>
<protein>
    <recommendedName>
        <fullName evidence="12">UDP-N-acetylmuramoyl-L-alanyl-D-glutamate--2,6-diaminopimelate ligase</fullName>
        <ecNumber evidence="12">6.3.2.13</ecNumber>
    </recommendedName>
    <alternativeName>
        <fullName evidence="12">Meso-A2pm-adding enzyme</fullName>
    </alternativeName>
    <alternativeName>
        <fullName evidence="12">Meso-diaminopimelate-adding enzyme</fullName>
    </alternativeName>
    <alternativeName>
        <fullName evidence="12">UDP-MurNAc-L-Ala-D-Glu:meso-diaminopimelate ligase</fullName>
    </alternativeName>
    <alternativeName>
        <fullName evidence="12">UDP-MurNAc-tripeptide synthetase</fullName>
    </alternativeName>
    <alternativeName>
        <fullName evidence="12">UDP-N-acetylmuramyl-tripeptide synthetase</fullName>
    </alternativeName>
</protein>
<organism evidence="17 18">
    <name type="scientific">Caldicoprobacter faecalis</name>
    <dbReference type="NCBI Taxonomy" id="937334"/>
    <lineage>
        <taxon>Bacteria</taxon>
        <taxon>Bacillati</taxon>
        <taxon>Bacillota</taxon>
        <taxon>Clostridia</taxon>
        <taxon>Caldicoprobacterales</taxon>
        <taxon>Caldicoprobacteraceae</taxon>
        <taxon>Caldicoprobacter</taxon>
    </lineage>
</organism>
<dbReference type="Gene3D" id="3.40.1190.10">
    <property type="entry name" value="Mur-like, catalytic domain"/>
    <property type="match status" value="1"/>
</dbReference>
<feature type="binding site" evidence="12">
    <location>
        <position position="179"/>
    </location>
    <ligand>
        <name>UDP-N-acetyl-alpha-D-muramoyl-L-alanyl-D-glutamate</name>
        <dbReference type="ChEBI" id="CHEBI:83900"/>
    </ligand>
</feature>
<keyword evidence="8 12" id="KW-0133">Cell shape</keyword>
<dbReference type="OrthoDB" id="9800958at2"/>
<feature type="domain" description="Mur ligase C-terminal" evidence="15">
    <location>
        <begin position="327"/>
        <end position="454"/>
    </location>
</feature>
<proteinExistence type="inferred from homology"/>
<dbReference type="EC" id="6.3.2.13" evidence="12"/>
<dbReference type="SUPFAM" id="SSF63418">
    <property type="entry name" value="MurE/MurF N-terminal domain"/>
    <property type="match status" value="1"/>
</dbReference>
<keyword evidence="18" id="KW-1185">Reference proteome</keyword>
<dbReference type="Pfam" id="PF01225">
    <property type="entry name" value="Mur_ligase"/>
    <property type="match status" value="1"/>
</dbReference>
<dbReference type="GO" id="GO:0004326">
    <property type="term" value="F:tetrahydrofolylpolyglutamate synthase activity"/>
    <property type="evidence" value="ECO:0007669"/>
    <property type="project" value="InterPro"/>
</dbReference>
<dbReference type="InterPro" id="IPR000713">
    <property type="entry name" value="Mur_ligase_N"/>
</dbReference>
<gene>
    <name evidence="12" type="primary">murE</name>
    <name evidence="17" type="ORF">SAMN05444406_12814</name>
</gene>
<dbReference type="GO" id="GO:0071555">
    <property type="term" value="P:cell wall organization"/>
    <property type="evidence" value="ECO:0007669"/>
    <property type="project" value="UniProtKB-KW"/>
</dbReference>
<accession>A0A1I5XLQ4</accession>
<dbReference type="STRING" id="937334.SAMN05444406_12814"/>
<dbReference type="InterPro" id="IPR005761">
    <property type="entry name" value="UDP-N-AcMur-Glu-dNH2Pim_ligase"/>
</dbReference>
<evidence type="ECO:0000259" key="16">
    <source>
        <dbReference type="Pfam" id="PF08245"/>
    </source>
</evidence>
<dbReference type="Pfam" id="PF08245">
    <property type="entry name" value="Mur_ligase_M"/>
    <property type="match status" value="1"/>
</dbReference>
<evidence type="ECO:0000256" key="2">
    <source>
        <dbReference type="ARBA" id="ARBA00005898"/>
    </source>
</evidence>
<reference evidence="17 18" key="1">
    <citation type="submission" date="2016-10" db="EMBL/GenBank/DDBJ databases">
        <authorList>
            <person name="de Groot N.N."/>
        </authorList>
    </citation>
    <scope>NUCLEOTIDE SEQUENCE [LARGE SCALE GENOMIC DNA]</scope>
    <source>
        <strain evidence="17 18">DSM 20678</strain>
    </source>
</reference>
<keyword evidence="6 12" id="KW-0547">Nucleotide-binding</keyword>